<dbReference type="GO" id="GO:0016747">
    <property type="term" value="F:acyltransferase activity, transferring groups other than amino-acyl groups"/>
    <property type="evidence" value="ECO:0007669"/>
    <property type="project" value="InterPro"/>
</dbReference>
<evidence type="ECO:0000313" key="2">
    <source>
        <dbReference type="EMBL" id="SDF54935.1"/>
    </source>
</evidence>
<dbReference type="InterPro" id="IPR000182">
    <property type="entry name" value="GNAT_dom"/>
</dbReference>
<dbReference type="OrthoDB" id="204402at2157"/>
<sequence>MASVSSIRLDAAAGELDYVETLLERNGLPAEDVGDSPANFYVATVGGERIGVGGIEPYGRVGLLRSVVVDARKRGVGYGSAICDALETRARKGGVKELYLLTTTASGFFSERGYAAIERTDAPEAIRNTTEFADLCPASAVCMRKTLN</sequence>
<proteinExistence type="predicted"/>
<organism evidence="2 3">
    <name type="scientific">Halorubrum xinjiangense</name>
    <dbReference type="NCBI Taxonomy" id="261291"/>
    <lineage>
        <taxon>Archaea</taxon>
        <taxon>Methanobacteriati</taxon>
        <taxon>Methanobacteriota</taxon>
        <taxon>Stenosarchaea group</taxon>
        <taxon>Halobacteria</taxon>
        <taxon>Halobacteriales</taxon>
        <taxon>Haloferacaceae</taxon>
        <taxon>Halorubrum</taxon>
    </lineage>
</organism>
<keyword evidence="2" id="KW-0808">Transferase</keyword>
<dbReference type="Gene3D" id="3.40.630.30">
    <property type="match status" value="1"/>
</dbReference>
<dbReference type="RefSeq" id="WP_149798520.1">
    <property type="nucleotide sequence ID" value="NZ_FNBO01000005.1"/>
</dbReference>
<dbReference type="Proteomes" id="UP000324020">
    <property type="component" value="Unassembled WGS sequence"/>
</dbReference>
<evidence type="ECO:0000259" key="1">
    <source>
        <dbReference type="PROSITE" id="PS51186"/>
    </source>
</evidence>
<dbReference type="AlphaFoldDB" id="A0A1G7LZJ5"/>
<protein>
    <submittedName>
        <fullName evidence="2">Amino-acid N-acetyltransferase</fullName>
    </submittedName>
</protein>
<dbReference type="EMBL" id="FNBO01000005">
    <property type="protein sequence ID" value="SDF54935.1"/>
    <property type="molecule type" value="Genomic_DNA"/>
</dbReference>
<accession>A0A1G7LZJ5</accession>
<dbReference type="CDD" id="cd04301">
    <property type="entry name" value="NAT_SF"/>
    <property type="match status" value="1"/>
</dbReference>
<keyword evidence="3" id="KW-1185">Reference proteome</keyword>
<name>A0A1G7LZJ5_9EURY</name>
<gene>
    <name evidence="2" type="ORF">SAMN04488067_105163</name>
</gene>
<dbReference type="InterPro" id="IPR016181">
    <property type="entry name" value="Acyl_CoA_acyltransferase"/>
</dbReference>
<dbReference type="Pfam" id="PF00583">
    <property type="entry name" value="Acetyltransf_1"/>
    <property type="match status" value="1"/>
</dbReference>
<feature type="domain" description="N-acetyltransferase" evidence="1">
    <location>
        <begin position="1"/>
        <end position="148"/>
    </location>
</feature>
<dbReference type="NCBIfam" id="NF040501">
    <property type="entry name" value="resist_ArsN2"/>
    <property type="match status" value="1"/>
</dbReference>
<dbReference type="PROSITE" id="PS51186">
    <property type="entry name" value="GNAT"/>
    <property type="match status" value="1"/>
</dbReference>
<evidence type="ECO:0000313" key="3">
    <source>
        <dbReference type="Proteomes" id="UP000324020"/>
    </source>
</evidence>
<dbReference type="SUPFAM" id="SSF55729">
    <property type="entry name" value="Acyl-CoA N-acyltransferases (Nat)"/>
    <property type="match status" value="1"/>
</dbReference>
<reference evidence="2 3" key="1">
    <citation type="submission" date="2016-10" db="EMBL/GenBank/DDBJ databases">
        <authorList>
            <person name="Varghese N."/>
            <person name="Submissions S."/>
        </authorList>
    </citation>
    <scope>NUCLEOTIDE SEQUENCE [LARGE SCALE GENOMIC DNA]</scope>
    <source>
        <strain evidence="2 3">CGMCC 1.3527</strain>
    </source>
</reference>